<dbReference type="GO" id="GO:0016491">
    <property type="term" value="F:oxidoreductase activity"/>
    <property type="evidence" value="ECO:0007669"/>
    <property type="project" value="UniProtKB-KW"/>
</dbReference>
<keyword evidence="3" id="KW-1185">Reference proteome</keyword>
<keyword evidence="1" id="KW-0560">Oxidoreductase</keyword>
<protein>
    <submittedName>
        <fullName evidence="2">Uncharacterized protein</fullName>
    </submittedName>
</protein>
<accession>A0AAD5VUR7</accession>
<dbReference type="EMBL" id="JANIEX010000236">
    <property type="protein sequence ID" value="KAJ3570468.1"/>
    <property type="molecule type" value="Genomic_DNA"/>
</dbReference>
<dbReference type="Gene3D" id="3.40.50.720">
    <property type="entry name" value="NAD(P)-binding Rossmann-like Domain"/>
    <property type="match status" value="1"/>
</dbReference>
<evidence type="ECO:0000313" key="2">
    <source>
        <dbReference type="EMBL" id="KAJ3570468.1"/>
    </source>
</evidence>
<organism evidence="2 3">
    <name type="scientific">Leucocoprinus birnbaumii</name>
    <dbReference type="NCBI Taxonomy" id="56174"/>
    <lineage>
        <taxon>Eukaryota</taxon>
        <taxon>Fungi</taxon>
        <taxon>Dikarya</taxon>
        <taxon>Basidiomycota</taxon>
        <taxon>Agaricomycotina</taxon>
        <taxon>Agaricomycetes</taxon>
        <taxon>Agaricomycetidae</taxon>
        <taxon>Agaricales</taxon>
        <taxon>Agaricineae</taxon>
        <taxon>Agaricaceae</taxon>
        <taxon>Leucocoprinus</taxon>
    </lineage>
</organism>
<dbReference type="PANTHER" id="PTHR43157:SF31">
    <property type="entry name" value="PHOSPHATIDYLINOSITOL-GLYCAN BIOSYNTHESIS CLASS F PROTEIN"/>
    <property type="match status" value="1"/>
</dbReference>
<dbReference type="Pfam" id="PF00106">
    <property type="entry name" value="adh_short"/>
    <property type="match status" value="1"/>
</dbReference>
<dbReference type="SUPFAM" id="SSF51735">
    <property type="entry name" value="NAD(P)-binding Rossmann-fold domains"/>
    <property type="match status" value="1"/>
</dbReference>
<name>A0AAD5VUR7_9AGAR</name>
<gene>
    <name evidence="2" type="ORF">NP233_g4386</name>
</gene>
<comment type="caution">
    <text evidence="2">The sequence shown here is derived from an EMBL/GenBank/DDBJ whole genome shotgun (WGS) entry which is preliminary data.</text>
</comment>
<dbReference type="Proteomes" id="UP001213000">
    <property type="component" value="Unassembled WGS sequence"/>
</dbReference>
<dbReference type="AlphaFoldDB" id="A0AAD5VUR7"/>
<dbReference type="PANTHER" id="PTHR43157">
    <property type="entry name" value="PHOSPHATIDYLINOSITOL-GLYCAN BIOSYNTHESIS CLASS F PROTEIN-RELATED"/>
    <property type="match status" value="1"/>
</dbReference>
<sequence>MAKKSLLPVLYDFVRAAPPVLKVNLKGKTVLIVGANTGIGFEAAQHFATMDPDRLILACRNKEKGDAAIRKLANATGYLKAELWMVDLAEFESVKAFADKALTSLERLDIVVMNAGISTTDYQTTRDGWELTLQTNDLSLSLLSLLLLPRMIETVERFKVTPRIVFVSSDLHYLSKLKDSIFESPNAFALMSQKDFCCPKVMSTRYLDSKLLNVYFTRALDRHLKERSVVVSALKPGFCYSELRREETSSLGMSLFERAFAQTAEEGSRQLIWASVGIPAGGLEDLKGGYVHLSRVVEPADSVLDEKGSQRENKLRNDLISALKDVDPRVIDVVNQHLK</sequence>
<reference evidence="2" key="1">
    <citation type="submission" date="2022-07" db="EMBL/GenBank/DDBJ databases">
        <title>Genome Sequence of Leucocoprinus birnbaumii.</title>
        <authorList>
            <person name="Buettner E."/>
        </authorList>
    </citation>
    <scope>NUCLEOTIDE SEQUENCE</scope>
    <source>
        <strain evidence="2">VT141</strain>
    </source>
</reference>
<dbReference type="PRINTS" id="PR00081">
    <property type="entry name" value="GDHRDH"/>
</dbReference>
<evidence type="ECO:0000313" key="3">
    <source>
        <dbReference type="Proteomes" id="UP001213000"/>
    </source>
</evidence>
<evidence type="ECO:0000256" key="1">
    <source>
        <dbReference type="ARBA" id="ARBA00023002"/>
    </source>
</evidence>
<dbReference type="InterPro" id="IPR036291">
    <property type="entry name" value="NAD(P)-bd_dom_sf"/>
</dbReference>
<proteinExistence type="predicted"/>
<dbReference type="InterPro" id="IPR002347">
    <property type="entry name" value="SDR_fam"/>
</dbReference>